<dbReference type="OrthoDB" id="5314306at2759"/>
<name>A0A3Q7YBR3_CICAR</name>
<protein>
    <submittedName>
        <fullName evidence="3">F-box/kelch-repeat protein At3g23880-like</fullName>
    </submittedName>
</protein>
<dbReference type="STRING" id="3827.A0A3Q7YBR3"/>
<dbReference type="SUPFAM" id="SSF81383">
    <property type="entry name" value="F-box domain"/>
    <property type="match status" value="1"/>
</dbReference>
<dbReference type="Proteomes" id="UP000087171">
    <property type="component" value="Chromosome Ca1"/>
</dbReference>
<evidence type="ECO:0000313" key="2">
    <source>
        <dbReference type="Proteomes" id="UP000087171"/>
    </source>
</evidence>
<accession>A0A3Q7YBR3</accession>
<dbReference type="PANTHER" id="PTHR31672:SF13">
    <property type="entry name" value="F-BOX PROTEIN CPR30-LIKE"/>
    <property type="match status" value="1"/>
</dbReference>
<dbReference type="NCBIfam" id="TIGR01640">
    <property type="entry name" value="F_box_assoc_1"/>
    <property type="match status" value="1"/>
</dbReference>
<dbReference type="GeneID" id="113784682"/>
<dbReference type="Gene3D" id="1.20.1280.50">
    <property type="match status" value="1"/>
</dbReference>
<dbReference type="KEGG" id="cam:113784682"/>
<evidence type="ECO:0000259" key="1">
    <source>
        <dbReference type="SMART" id="SM00256"/>
    </source>
</evidence>
<proteinExistence type="predicted"/>
<dbReference type="InterPro" id="IPR013187">
    <property type="entry name" value="F-box-assoc_dom_typ3"/>
</dbReference>
<dbReference type="SMART" id="SM00256">
    <property type="entry name" value="FBOX"/>
    <property type="match status" value="1"/>
</dbReference>
<dbReference type="RefSeq" id="XP_027186790.1">
    <property type="nucleotide sequence ID" value="XM_027330989.1"/>
</dbReference>
<dbReference type="AlphaFoldDB" id="A0A3Q7YBR3"/>
<reference evidence="2" key="1">
    <citation type="journal article" date="2013" name="Nat. Biotechnol.">
        <title>Draft genome sequence of chickpea (Cicer arietinum) provides a resource for trait improvement.</title>
        <authorList>
            <person name="Varshney R.K."/>
            <person name="Song C."/>
            <person name="Saxena R.K."/>
            <person name="Azam S."/>
            <person name="Yu S."/>
            <person name="Sharpe A.G."/>
            <person name="Cannon S."/>
            <person name="Baek J."/>
            <person name="Rosen B.D."/>
            <person name="Tar'an B."/>
            <person name="Millan T."/>
            <person name="Zhang X."/>
            <person name="Ramsay L.D."/>
            <person name="Iwata A."/>
            <person name="Wang Y."/>
            <person name="Nelson W."/>
            <person name="Farmer A.D."/>
            <person name="Gaur P.M."/>
            <person name="Soderlund C."/>
            <person name="Penmetsa R.V."/>
            <person name="Xu C."/>
            <person name="Bharti A.K."/>
            <person name="He W."/>
            <person name="Winter P."/>
            <person name="Zhao S."/>
            <person name="Hane J.K."/>
            <person name="Carrasquilla-Garcia N."/>
            <person name="Condie J.A."/>
            <person name="Upadhyaya H.D."/>
            <person name="Luo M.C."/>
            <person name="Thudi M."/>
            <person name="Gowda C.L."/>
            <person name="Singh N.P."/>
            <person name="Lichtenzveig J."/>
            <person name="Gali K.K."/>
            <person name="Rubio J."/>
            <person name="Nadarajan N."/>
            <person name="Dolezel J."/>
            <person name="Bansal K.C."/>
            <person name="Xu X."/>
            <person name="Edwards D."/>
            <person name="Zhang G."/>
            <person name="Kahl G."/>
            <person name="Gil J."/>
            <person name="Singh K.B."/>
            <person name="Datta S.K."/>
            <person name="Jackson S.A."/>
            <person name="Wang J."/>
            <person name="Cook D.R."/>
        </authorList>
    </citation>
    <scope>NUCLEOTIDE SEQUENCE [LARGE SCALE GENOMIC DNA]</scope>
    <source>
        <strain evidence="2">cv. CDC Frontier</strain>
    </source>
</reference>
<dbReference type="InterPro" id="IPR050796">
    <property type="entry name" value="SCF_F-box_component"/>
</dbReference>
<dbReference type="InterPro" id="IPR001810">
    <property type="entry name" value="F-box_dom"/>
</dbReference>
<evidence type="ECO:0000313" key="3">
    <source>
        <dbReference type="RefSeq" id="XP_027186790.1"/>
    </source>
</evidence>
<dbReference type="InterPro" id="IPR036047">
    <property type="entry name" value="F-box-like_dom_sf"/>
</dbReference>
<dbReference type="Pfam" id="PF00646">
    <property type="entry name" value="F-box"/>
    <property type="match status" value="1"/>
</dbReference>
<dbReference type="PANTHER" id="PTHR31672">
    <property type="entry name" value="BNACNNG10540D PROTEIN"/>
    <property type="match status" value="1"/>
</dbReference>
<sequence length="416" mass="48153">MDVQSATCMTPSPVVLYDDLIAEVLSLLSVKSLLRLRCVNKSWRALISDPVFVKLHLKRSATRKTLFTLMKRHPLSELVDTEKRDGEVYCLLYPKSHLLHNPSFKLSVDSYYLSNDKDCSHKTAGSCNGLICLTSYSFTNTYREYWILIWNPATRTLSPKIGYFRDSANSPSEYYWFRDFNFKFGYDNSTDTYKVVAFHITNNLTSTVRILTVGDNVWRDIESFPVVPVGRICKSGGVYFSGTLNWLASDNDFPYSVLKVAITVEQFRIVSLDLGTETYNQYMLPRGFDEMPPYMPTLGVLGDCLCFSYSPNKINFVIWKMQIFGVEESWVQFLQISYQTQHPDFHVVPLFLFEDTLILKSHQYHILMSHQRKPIFYNWRYNTVEEINITIADNETTCDGHLETALEYVESLVSIF</sequence>
<feature type="domain" description="F-box" evidence="1">
    <location>
        <begin position="16"/>
        <end position="56"/>
    </location>
</feature>
<keyword evidence="2" id="KW-1185">Reference proteome</keyword>
<dbReference type="InterPro" id="IPR017451">
    <property type="entry name" value="F-box-assoc_interact_dom"/>
</dbReference>
<organism evidence="2 3">
    <name type="scientific">Cicer arietinum</name>
    <name type="common">Chickpea</name>
    <name type="synonym">Garbanzo</name>
    <dbReference type="NCBI Taxonomy" id="3827"/>
    <lineage>
        <taxon>Eukaryota</taxon>
        <taxon>Viridiplantae</taxon>
        <taxon>Streptophyta</taxon>
        <taxon>Embryophyta</taxon>
        <taxon>Tracheophyta</taxon>
        <taxon>Spermatophyta</taxon>
        <taxon>Magnoliopsida</taxon>
        <taxon>eudicotyledons</taxon>
        <taxon>Gunneridae</taxon>
        <taxon>Pentapetalae</taxon>
        <taxon>rosids</taxon>
        <taxon>fabids</taxon>
        <taxon>Fabales</taxon>
        <taxon>Fabaceae</taxon>
        <taxon>Papilionoideae</taxon>
        <taxon>50 kb inversion clade</taxon>
        <taxon>NPAAA clade</taxon>
        <taxon>Hologalegina</taxon>
        <taxon>IRL clade</taxon>
        <taxon>Cicereae</taxon>
        <taxon>Cicer</taxon>
    </lineage>
</organism>
<dbReference type="Pfam" id="PF08268">
    <property type="entry name" value="FBA_3"/>
    <property type="match status" value="1"/>
</dbReference>
<gene>
    <name evidence="3" type="primary">LOC113784682</name>
</gene>
<reference evidence="3" key="2">
    <citation type="submission" date="2025-08" db="UniProtKB">
        <authorList>
            <consortium name="RefSeq"/>
        </authorList>
    </citation>
    <scope>IDENTIFICATION</scope>
    <source>
        <tissue evidence="3">Etiolated seedlings</tissue>
    </source>
</reference>